<accession>H3ANS7</accession>
<feature type="repeat" description="ANK" evidence="3">
    <location>
        <begin position="527"/>
        <end position="559"/>
    </location>
</feature>
<feature type="repeat" description="ANK" evidence="3">
    <location>
        <begin position="609"/>
        <end position="635"/>
    </location>
</feature>
<dbReference type="PANTHER" id="PTHR46071:SF3">
    <property type="entry name" value="ANKYRIN REPEAT AND BTB_POZ DOMAIN-CONTAINING PROTEIN 2"/>
    <property type="match status" value="1"/>
</dbReference>
<dbReference type="FunFam" id="1.25.40.20:FF:000045">
    <property type="entry name" value="Ankyrin repeat and BTB/POZ domain-containing protein 2"/>
    <property type="match status" value="1"/>
</dbReference>
<dbReference type="PROSITE" id="PS50297">
    <property type="entry name" value="ANK_REP_REGION"/>
    <property type="match status" value="3"/>
</dbReference>
<dbReference type="Proteomes" id="UP000008672">
    <property type="component" value="Unassembled WGS sequence"/>
</dbReference>
<organism evidence="5 6">
    <name type="scientific">Latimeria chalumnae</name>
    <name type="common">Coelacanth</name>
    <dbReference type="NCBI Taxonomy" id="7897"/>
    <lineage>
        <taxon>Eukaryota</taxon>
        <taxon>Metazoa</taxon>
        <taxon>Chordata</taxon>
        <taxon>Craniata</taxon>
        <taxon>Vertebrata</taxon>
        <taxon>Euteleostomi</taxon>
        <taxon>Coelacanthiformes</taxon>
        <taxon>Coelacanthidae</taxon>
        <taxon>Latimeria</taxon>
    </lineage>
</organism>
<dbReference type="SMART" id="SM00225">
    <property type="entry name" value="BTB"/>
    <property type="match status" value="1"/>
</dbReference>
<dbReference type="OrthoDB" id="2316821at2759"/>
<evidence type="ECO:0000259" key="4">
    <source>
        <dbReference type="PROSITE" id="PS50097"/>
    </source>
</evidence>
<dbReference type="InterPro" id="IPR052089">
    <property type="entry name" value="Ankyrin-BTB/POZ_domain"/>
</dbReference>
<dbReference type="Gene3D" id="3.30.710.10">
    <property type="entry name" value="Potassium Channel Kv1.1, Chain A"/>
    <property type="match status" value="1"/>
</dbReference>
<dbReference type="InterPro" id="IPR036770">
    <property type="entry name" value="Ankyrin_rpt-contain_sf"/>
</dbReference>
<dbReference type="SUPFAM" id="SSF48403">
    <property type="entry name" value="Ankyrin repeat"/>
    <property type="match status" value="1"/>
</dbReference>
<dbReference type="EMBL" id="AFYH01009205">
    <property type="status" value="NOT_ANNOTATED_CDS"/>
    <property type="molecule type" value="Genomic_DNA"/>
</dbReference>
<dbReference type="GO" id="GO:0046982">
    <property type="term" value="F:protein heterodimerization activity"/>
    <property type="evidence" value="ECO:0007669"/>
    <property type="project" value="InterPro"/>
</dbReference>
<feature type="repeat" description="ANK" evidence="3">
    <location>
        <begin position="573"/>
        <end position="601"/>
    </location>
</feature>
<dbReference type="InterPro" id="IPR059008">
    <property type="entry name" value="ABTB2/3_histone"/>
</dbReference>
<dbReference type="Gene3D" id="1.25.40.20">
    <property type="entry name" value="Ankyrin repeat-containing domain"/>
    <property type="match status" value="1"/>
</dbReference>
<dbReference type="Ensembl" id="ENSLACT00000011383.2">
    <property type="protein sequence ID" value="ENSLACP00000011298.2"/>
    <property type="gene ID" value="ENSLACG00000009938.2"/>
</dbReference>
<dbReference type="GeneID" id="102362177"/>
<dbReference type="CDD" id="cd18491">
    <property type="entry name" value="BACK_ABTB2_like"/>
    <property type="match status" value="1"/>
</dbReference>
<dbReference type="InterPro" id="IPR011333">
    <property type="entry name" value="SKP1/BTB/POZ_sf"/>
</dbReference>
<dbReference type="InParanoid" id="H3ANS7"/>
<dbReference type="KEGG" id="lcm:102362177"/>
<reference evidence="6" key="1">
    <citation type="submission" date="2011-08" db="EMBL/GenBank/DDBJ databases">
        <title>The draft genome of Latimeria chalumnae.</title>
        <authorList>
            <person name="Di Palma F."/>
            <person name="Alfoldi J."/>
            <person name="Johnson J."/>
            <person name="Berlin A."/>
            <person name="Gnerre S."/>
            <person name="Jaffe D."/>
            <person name="MacCallum I."/>
            <person name="Young S."/>
            <person name="Walker B.J."/>
            <person name="Lander E."/>
            <person name="Lindblad-Toh K."/>
        </authorList>
    </citation>
    <scope>NUCLEOTIDE SEQUENCE [LARGE SCALE GENOMIC DNA]</scope>
    <source>
        <strain evidence="6">Wild caught</strain>
    </source>
</reference>
<dbReference type="PROSITE" id="PS50097">
    <property type="entry name" value="BTB"/>
    <property type="match status" value="1"/>
</dbReference>
<name>H3ANS7_LATCH</name>
<dbReference type="RefSeq" id="XP_005987648.1">
    <property type="nucleotide sequence ID" value="XM_005987586.2"/>
</dbReference>
<dbReference type="Pfam" id="PF12796">
    <property type="entry name" value="Ank_2"/>
    <property type="match status" value="1"/>
</dbReference>
<keyword evidence="2 3" id="KW-0040">ANK repeat</keyword>
<dbReference type="CDD" id="cd22913">
    <property type="entry name" value="HFD_ABTB2-like"/>
    <property type="match status" value="1"/>
</dbReference>
<evidence type="ECO:0000256" key="2">
    <source>
        <dbReference type="ARBA" id="ARBA00023043"/>
    </source>
</evidence>
<dbReference type="eggNOG" id="ENOG502RTAH">
    <property type="taxonomic scope" value="Eukaryota"/>
</dbReference>
<keyword evidence="1" id="KW-0677">Repeat</keyword>
<evidence type="ECO:0000313" key="5">
    <source>
        <dbReference type="Ensembl" id="ENSLACP00000011298.2"/>
    </source>
</evidence>
<keyword evidence="6" id="KW-1185">Reference proteome</keyword>
<proteinExistence type="predicted"/>
<dbReference type="PANTHER" id="PTHR46071">
    <property type="entry name" value="ANKYRIN REPEAT AND BTB/POZ DOMAIN-CONTAINING"/>
    <property type="match status" value="1"/>
</dbReference>
<dbReference type="InterPro" id="IPR009072">
    <property type="entry name" value="Histone-fold"/>
</dbReference>
<evidence type="ECO:0000256" key="3">
    <source>
        <dbReference type="PROSITE-ProRule" id="PRU00023"/>
    </source>
</evidence>
<reference evidence="5" key="3">
    <citation type="submission" date="2025-09" db="UniProtKB">
        <authorList>
            <consortium name="Ensembl"/>
        </authorList>
    </citation>
    <scope>IDENTIFICATION</scope>
</reference>
<dbReference type="EMBL" id="AFYH01009206">
    <property type="status" value="NOT_ANNOTATED_CDS"/>
    <property type="molecule type" value="Genomic_DNA"/>
</dbReference>
<feature type="domain" description="BTB" evidence="4">
    <location>
        <begin position="844"/>
        <end position="903"/>
    </location>
</feature>
<dbReference type="InterPro" id="IPR000210">
    <property type="entry name" value="BTB/POZ_dom"/>
</dbReference>
<dbReference type="InterPro" id="IPR002110">
    <property type="entry name" value="Ankyrin_rpt"/>
</dbReference>
<dbReference type="OMA" id="ATRIHEH"/>
<dbReference type="AlphaFoldDB" id="H3ANS7"/>
<sequence>MPGRSSMQRKFHTEMSLLCKPSAKHFEDRTLDSGYGDAADSCQSSVLSLSPSSTDALAFQRESLWTMPGSRKCRGNTEDTLNSYLDSECEVLDTLDFCPKLPPLEDVPWTEDEIVTVIKKSQSSNFKESISKSLIKRCSTYLGRALLRLAKEAQRLSVMSAKCTKHEVQSAAKIVLSWTLSEICAAAAIKALSLYNMSAEDQLNSSKSSLCGLTFSVSRFFRWMVDSRLATRIHEHAAIYLTAYMESLFEEVNTKLLSTLHSEGKERLDTVEKALEFTVNNDAELWGLFHPSEHLICGKNAYGTPSLPSYLSLLSSNCQSAKASPRPMYTSTELKTWEQSLLTTSVGSIAELGALVGNAMYYLQQLGAKSCASVSQLHFKYGSLSWEPEALHTLHYYMHCPQTEWEDPNMEPPKVKLISDRPYVGLPPVVEWIRTCVAHAEHRHSLTIDSNDVQQAARLLMPSVDCEPRRLRVECCLHAARRLDAKEAEKKLFLNLAFRMLSCGRTDLVKPAIALLGPDGVNTQDEQGMSPLMYACANGDEAMVQVLLDSGAVVDIQVPSNLHKYPSVHPEMKHWTALTFAVAFGHISVVQLILDAGADIEGCIREGEVSETPLQLAAAAGHLELVSLLLKKGADPLVGVQFKHGMSAALNGAKNTFSQAAAHGHRIVLKKLFSQPEFPNRDILSLEDILAEGSESSELVASKSISSRSGKARSKALQEAMYQSAEHGFLDITMELRNLGAPWTLHIWLKSLSTSFTQQSWPVTHCLLKEFSKVKEVYSEEMTSYGIALLFEILKMSKIEATIQEVTAILSRCYGPYPVPALLEIGFQQKTKMDPVFLNNKESHDVVFKVEGRPFYAHKEVLSAASSRFKNLISSASRTNNQTEIHDISYTTFQLVMQFIYNGGAEGMYINKSQALEVFHAANFFKLKTLKRHCEIVCAKYMFPTDCVKIYHQAKSCRALELKAYCEGYFLKNMVALLEVESFRNLLFSTKKTARDGDIFTELCRTLTSRMQSLYQPPSKETVV</sequence>
<dbReference type="Pfam" id="PF26281">
    <property type="entry name" value="Histone_ABTB"/>
    <property type="match status" value="1"/>
</dbReference>
<dbReference type="SUPFAM" id="SSF54695">
    <property type="entry name" value="POZ domain"/>
    <property type="match status" value="1"/>
</dbReference>
<protein>
    <recommendedName>
        <fullName evidence="4">BTB domain-containing protein</fullName>
    </recommendedName>
</protein>
<dbReference type="Gene3D" id="1.10.20.10">
    <property type="entry name" value="Histone, subunit A"/>
    <property type="match status" value="1"/>
</dbReference>
<evidence type="ECO:0000256" key="1">
    <source>
        <dbReference type="ARBA" id="ARBA00022737"/>
    </source>
</evidence>
<dbReference type="SMART" id="SM00248">
    <property type="entry name" value="ANK"/>
    <property type="match status" value="3"/>
</dbReference>
<reference evidence="5" key="2">
    <citation type="submission" date="2025-08" db="UniProtKB">
        <authorList>
            <consortium name="Ensembl"/>
        </authorList>
    </citation>
    <scope>IDENTIFICATION</scope>
</reference>
<dbReference type="Pfam" id="PF00651">
    <property type="entry name" value="BTB"/>
    <property type="match status" value="1"/>
</dbReference>
<dbReference type="HOGENOM" id="CLU_001918_0_0_1"/>
<gene>
    <name evidence="5" type="primary">LOC102362177</name>
</gene>
<evidence type="ECO:0000313" key="6">
    <source>
        <dbReference type="Proteomes" id="UP000008672"/>
    </source>
</evidence>
<dbReference type="GeneTree" id="ENSGT00940000156419"/>
<dbReference type="SUPFAM" id="SSF47113">
    <property type="entry name" value="Histone-fold"/>
    <property type="match status" value="2"/>
</dbReference>
<dbReference type="Pfam" id="PF00023">
    <property type="entry name" value="Ank"/>
    <property type="match status" value="1"/>
</dbReference>
<dbReference type="PROSITE" id="PS50088">
    <property type="entry name" value="ANK_REPEAT"/>
    <property type="match status" value="3"/>
</dbReference>